<organism evidence="1 2">
    <name type="scientific">Fragilariopsis cylindrus CCMP1102</name>
    <dbReference type="NCBI Taxonomy" id="635003"/>
    <lineage>
        <taxon>Eukaryota</taxon>
        <taxon>Sar</taxon>
        <taxon>Stramenopiles</taxon>
        <taxon>Ochrophyta</taxon>
        <taxon>Bacillariophyta</taxon>
        <taxon>Bacillariophyceae</taxon>
        <taxon>Bacillariophycidae</taxon>
        <taxon>Bacillariales</taxon>
        <taxon>Bacillariaceae</taxon>
        <taxon>Fragilariopsis</taxon>
    </lineage>
</organism>
<evidence type="ECO:0000313" key="2">
    <source>
        <dbReference type="Proteomes" id="UP000095751"/>
    </source>
</evidence>
<protein>
    <submittedName>
        <fullName evidence="1">Uncharacterized protein</fullName>
    </submittedName>
</protein>
<reference evidence="1 2" key="1">
    <citation type="submission" date="2016-09" db="EMBL/GenBank/DDBJ databases">
        <title>Extensive genetic diversity and differential bi-allelic expression allows diatom success in the polar Southern Ocean.</title>
        <authorList>
            <consortium name="DOE Joint Genome Institute"/>
            <person name="Mock T."/>
            <person name="Otillar R.P."/>
            <person name="Strauss J."/>
            <person name="Dupont C."/>
            <person name="Frickenhaus S."/>
            <person name="Maumus F."/>
            <person name="Mcmullan M."/>
            <person name="Sanges R."/>
            <person name="Schmutz J."/>
            <person name="Toseland A."/>
            <person name="Valas R."/>
            <person name="Veluchamy A."/>
            <person name="Ward B.J."/>
            <person name="Allen A."/>
            <person name="Barry K."/>
            <person name="Falciatore A."/>
            <person name="Ferrante M."/>
            <person name="Fortunato A.E."/>
            <person name="Gloeckner G."/>
            <person name="Gruber A."/>
            <person name="Hipkin R."/>
            <person name="Janech M."/>
            <person name="Kroth P."/>
            <person name="Leese F."/>
            <person name="Lindquist E."/>
            <person name="Lyon B.R."/>
            <person name="Martin J."/>
            <person name="Mayer C."/>
            <person name="Parker M."/>
            <person name="Quesneville H."/>
            <person name="Raymond J."/>
            <person name="Uhlig C."/>
            <person name="Valentin K.U."/>
            <person name="Worden A.Z."/>
            <person name="Armbrust E.V."/>
            <person name="Bowler C."/>
            <person name="Green B."/>
            <person name="Moulton V."/>
            <person name="Van Oosterhout C."/>
            <person name="Grigoriev I."/>
        </authorList>
    </citation>
    <scope>NUCLEOTIDE SEQUENCE [LARGE SCALE GENOMIC DNA]</scope>
    <source>
        <strain evidence="1 2">CCMP1102</strain>
    </source>
</reference>
<dbReference type="Proteomes" id="UP000095751">
    <property type="component" value="Unassembled WGS sequence"/>
</dbReference>
<accession>A0A1E7FSW5</accession>
<dbReference type="AlphaFoldDB" id="A0A1E7FSW5"/>
<dbReference type="EMBL" id="KV784354">
    <property type="protein sequence ID" value="OEU21226.1"/>
    <property type="molecule type" value="Genomic_DNA"/>
</dbReference>
<keyword evidence="2" id="KW-1185">Reference proteome</keyword>
<sequence>MSRKLSGIQKEVLALYRTLLREATKKDRAANTNTTGTTITTTDFKQLSFTRLLFADASTSTSTAHARNEFRRQALKGSRKDYNGIEHKIRHGYKQIKLLQMPGVVTFKSW</sequence>
<gene>
    <name evidence="1" type="ORF">FRACYDRAFT_234851</name>
</gene>
<proteinExistence type="predicted"/>
<evidence type="ECO:0000313" key="1">
    <source>
        <dbReference type="EMBL" id="OEU21226.1"/>
    </source>
</evidence>
<name>A0A1E7FSW5_9STRA</name>
<dbReference type="OrthoDB" id="273010at2759"/>
<dbReference type="InParanoid" id="A0A1E7FSW5"/>
<dbReference type="KEGG" id="fcy:FRACYDRAFT_234851"/>